<accession>A0A9P7E9D6</accession>
<feature type="non-terminal residue" evidence="2">
    <location>
        <position position="1"/>
    </location>
</feature>
<keyword evidence="1" id="KW-1133">Transmembrane helix</keyword>
<proteinExistence type="predicted"/>
<evidence type="ECO:0000256" key="1">
    <source>
        <dbReference type="SAM" id="Phobius"/>
    </source>
</evidence>
<feature type="transmembrane region" description="Helical" evidence="1">
    <location>
        <begin position="12"/>
        <end position="32"/>
    </location>
</feature>
<protein>
    <submittedName>
        <fullName evidence="2">Uncharacterized protein</fullName>
    </submittedName>
</protein>
<keyword evidence="3" id="KW-1185">Reference proteome</keyword>
<organism evidence="2 3">
    <name type="scientific">Suillus subaureus</name>
    <dbReference type="NCBI Taxonomy" id="48587"/>
    <lineage>
        <taxon>Eukaryota</taxon>
        <taxon>Fungi</taxon>
        <taxon>Dikarya</taxon>
        <taxon>Basidiomycota</taxon>
        <taxon>Agaricomycotina</taxon>
        <taxon>Agaricomycetes</taxon>
        <taxon>Agaricomycetidae</taxon>
        <taxon>Boletales</taxon>
        <taxon>Suillineae</taxon>
        <taxon>Suillaceae</taxon>
        <taxon>Suillus</taxon>
    </lineage>
</organism>
<keyword evidence="1" id="KW-0472">Membrane</keyword>
<reference evidence="2" key="1">
    <citation type="journal article" date="2020" name="New Phytol.">
        <title>Comparative genomics reveals dynamic genome evolution in host specialist ectomycorrhizal fungi.</title>
        <authorList>
            <person name="Lofgren L.A."/>
            <person name="Nguyen N.H."/>
            <person name="Vilgalys R."/>
            <person name="Ruytinx J."/>
            <person name="Liao H.L."/>
            <person name="Branco S."/>
            <person name="Kuo A."/>
            <person name="LaButti K."/>
            <person name="Lipzen A."/>
            <person name="Andreopoulos W."/>
            <person name="Pangilinan J."/>
            <person name="Riley R."/>
            <person name="Hundley H."/>
            <person name="Na H."/>
            <person name="Barry K."/>
            <person name="Grigoriev I.V."/>
            <person name="Stajich J.E."/>
            <person name="Kennedy P.G."/>
        </authorList>
    </citation>
    <scope>NUCLEOTIDE SEQUENCE</scope>
    <source>
        <strain evidence="2">MN1</strain>
    </source>
</reference>
<dbReference type="OrthoDB" id="9451547at2759"/>
<evidence type="ECO:0000313" key="3">
    <source>
        <dbReference type="Proteomes" id="UP000807769"/>
    </source>
</evidence>
<keyword evidence="1" id="KW-0812">Transmembrane</keyword>
<sequence length="320" mass="35030">MDEGKLAVLSRRLGIMMMALIVPELIITWATCQFLSARDAAKAFNDAFGAQLHQTRSDCGDMGESTAALLSGIPTSDRTNSPHPSAPHAASREFRGWTVTHGFFAWMGGFMLYVNGKPRATLTPEELECFVRKGSVEMPVIVEADIEDRSKGDTLSKGIAILQLAWFVLQLVARYVQNLPITLLELDTLALAALAGIAYGFWWKKPKDVGRPHAVYWKAIASPPSGLAYDEVDAIFSTGKWNDVWFSCIYPLIGLMGIITARSPRAVHSRRVSSWGSVWRDTLSGLECFVSGARRADTMACGFPCNSIRTSIYSSAVGLC</sequence>
<dbReference type="PANTHER" id="PTHR35043:SF8">
    <property type="entry name" value="DUF4220 DOMAIN-CONTAINING PROTEIN"/>
    <property type="match status" value="1"/>
</dbReference>
<dbReference type="Proteomes" id="UP000807769">
    <property type="component" value="Unassembled WGS sequence"/>
</dbReference>
<gene>
    <name evidence="2" type="ORF">BJ212DRAFT_1569089</name>
</gene>
<name>A0A9P7E9D6_9AGAM</name>
<dbReference type="PANTHER" id="PTHR35043">
    <property type="entry name" value="TRANSCRIPTION FACTOR DOMAIN-CONTAINING PROTEIN"/>
    <property type="match status" value="1"/>
</dbReference>
<evidence type="ECO:0000313" key="2">
    <source>
        <dbReference type="EMBL" id="KAG1814677.1"/>
    </source>
</evidence>
<feature type="transmembrane region" description="Helical" evidence="1">
    <location>
        <begin position="244"/>
        <end position="261"/>
    </location>
</feature>
<comment type="caution">
    <text evidence="2">The sequence shown here is derived from an EMBL/GenBank/DDBJ whole genome shotgun (WGS) entry which is preliminary data.</text>
</comment>
<dbReference type="RefSeq" id="XP_041192013.1">
    <property type="nucleotide sequence ID" value="XM_041342020.1"/>
</dbReference>
<feature type="transmembrane region" description="Helical" evidence="1">
    <location>
        <begin position="183"/>
        <end position="202"/>
    </location>
</feature>
<dbReference type="EMBL" id="JABBWG010000020">
    <property type="protein sequence ID" value="KAG1814677.1"/>
    <property type="molecule type" value="Genomic_DNA"/>
</dbReference>
<dbReference type="GeneID" id="64636036"/>
<dbReference type="AlphaFoldDB" id="A0A9P7E9D6"/>